<name>A0A5N6RWH7_9BIFI</name>
<dbReference type="AlphaFoldDB" id="A0A5N6RWH7"/>
<dbReference type="CDD" id="cd03112">
    <property type="entry name" value="CobW-like"/>
    <property type="match status" value="1"/>
</dbReference>
<dbReference type="Pfam" id="PF02492">
    <property type="entry name" value="cobW"/>
    <property type="match status" value="1"/>
</dbReference>
<gene>
    <name evidence="7" type="ORF">DDE84_10430</name>
</gene>
<dbReference type="GO" id="GO:0016787">
    <property type="term" value="F:hydrolase activity"/>
    <property type="evidence" value="ECO:0007669"/>
    <property type="project" value="UniProtKB-KW"/>
</dbReference>
<evidence type="ECO:0000256" key="1">
    <source>
        <dbReference type="ARBA" id="ARBA00022741"/>
    </source>
</evidence>
<dbReference type="RefSeq" id="WP_152581640.1">
    <property type="nucleotide sequence ID" value="NZ_JALCCS010000036.1"/>
</dbReference>
<proteinExistence type="inferred from homology"/>
<evidence type="ECO:0000313" key="8">
    <source>
        <dbReference type="Proteomes" id="UP000325415"/>
    </source>
</evidence>
<keyword evidence="1" id="KW-0547">Nucleotide-binding</keyword>
<protein>
    <submittedName>
        <fullName evidence="7">GTP-binding protein</fullName>
    </submittedName>
</protein>
<dbReference type="Proteomes" id="UP000325415">
    <property type="component" value="Unassembled WGS sequence"/>
</dbReference>
<dbReference type="InterPro" id="IPR011629">
    <property type="entry name" value="CobW-like_C"/>
</dbReference>
<dbReference type="GO" id="GO:0000166">
    <property type="term" value="F:nucleotide binding"/>
    <property type="evidence" value="ECO:0007669"/>
    <property type="project" value="UniProtKB-KW"/>
</dbReference>
<evidence type="ECO:0000256" key="5">
    <source>
        <dbReference type="ARBA" id="ARBA00049117"/>
    </source>
</evidence>
<dbReference type="InterPro" id="IPR027417">
    <property type="entry name" value="P-loop_NTPase"/>
</dbReference>
<evidence type="ECO:0000256" key="3">
    <source>
        <dbReference type="ARBA" id="ARBA00023186"/>
    </source>
</evidence>
<dbReference type="SMART" id="SM00833">
    <property type="entry name" value="CobW_C"/>
    <property type="match status" value="1"/>
</dbReference>
<dbReference type="InterPro" id="IPR036627">
    <property type="entry name" value="CobW-likC_sf"/>
</dbReference>
<evidence type="ECO:0000259" key="6">
    <source>
        <dbReference type="SMART" id="SM00833"/>
    </source>
</evidence>
<reference evidence="7 8" key="1">
    <citation type="submission" date="2018-04" db="EMBL/GenBank/DDBJ databases">
        <authorList>
            <person name="Eckel V.P."/>
            <person name="Vogel R.F."/>
        </authorList>
    </citation>
    <scope>NUCLEOTIDE SEQUENCE [LARGE SCALE GENOMIC DNA]</scope>
    <source>
        <strain evidence="8">TMW 2.1764</strain>
    </source>
</reference>
<evidence type="ECO:0000256" key="4">
    <source>
        <dbReference type="ARBA" id="ARBA00034320"/>
    </source>
</evidence>
<dbReference type="Pfam" id="PF07683">
    <property type="entry name" value="CobW_C"/>
    <property type="match status" value="1"/>
</dbReference>
<dbReference type="GO" id="GO:0005737">
    <property type="term" value="C:cytoplasm"/>
    <property type="evidence" value="ECO:0007669"/>
    <property type="project" value="TreeGrafter"/>
</dbReference>
<keyword evidence="3" id="KW-0143">Chaperone</keyword>
<dbReference type="SUPFAM" id="SSF90002">
    <property type="entry name" value="Hypothetical protein YjiA, C-terminal domain"/>
    <property type="match status" value="1"/>
</dbReference>
<keyword evidence="2" id="KW-0378">Hydrolase</keyword>
<comment type="similarity">
    <text evidence="4">Belongs to the SIMIBI class G3E GTPase family. ZNG1 subfamily.</text>
</comment>
<dbReference type="PANTHER" id="PTHR13748">
    <property type="entry name" value="COBW-RELATED"/>
    <property type="match status" value="1"/>
</dbReference>
<evidence type="ECO:0000256" key="2">
    <source>
        <dbReference type="ARBA" id="ARBA00022801"/>
    </source>
</evidence>
<dbReference type="SUPFAM" id="SSF52540">
    <property type="entry name" value="P-loop containing nucleoside triphosphate hydrolases"/>
    <property type="match status" value="1"/>
</dbReference>
<comment type="caution">
    <text evidence="7">The sequence shown here is derived from an EMBL/GenBank/DDBJ whole genome shotgun (WGS) entry which is preliminary data.</text>
</comment>
<dbReference type="Gene3D" id="3.40.50.300">
    <property type="entry name" value="P-loop containing nucleotide triphosphate hydrolases"/>
    <property type="match status" value="1"/>
</dbReference>
<dbReference type="PANTHER" id="PTHR13748:SF62">
    <property type="entry name" value="COBW DOMAIN-CONTAINING PROTEIN"/>
    <property type="match status" value="1"/>
</dbReference>
<evidence type="ECO:0000313" key="7">
    <source>
        <dbReference type="EMBL" id="KAE8126535.1"/>
    </source>
</evidence>
<dbReference type="InterPro" id="IPR051316">
    <property type="entry name" value="Zinc-reg_GTPase_activator"/>
</dbReference>
<feature type="domain" description="CobW C-terminal" evidence="6">
    <location>
        <begin position="234"/>
        <end position="325"/>
    </location>
</feature>
<dbReference type="Gene3D" id="3.30.1220.10">
    <property type="entry name" value="CobW-like, C-terminal domain"/>
    <property type="match status" value="1"/>
</dbReference>
<organism evidence="7 8">
    <name type="scientific">Bifidobacterium tibiigranuli</name>
    <dbReference type="NCBI Taxonomy" id="2172043"/>
    <lineage>
        <taxon>Bacteria</taxon>
        <taxon>Bacillati</taxon>
        <taxon>Actinomycetota</taxon>
        <taxon>Actinomycetes</taxon>
        <taxon>Bifidobacteriales</taxon>
        <taxon>Bifidobacteriaceae</taxon>
        <taxon>Bifidobacterium</taxon>
    </lineage>
</organism>
<comment type="catalytic activity">
    <reaction evidence="5">
        <text>GTP + H2O = GDP + phosphate + H(+)</text>
        <dbReference type="Rhea" id="RHEA:19669"/>
        <dbReference type="ChEBI" id="CHEBI:15377"/>
        <dbReference type="ChEBI" id="CHEBI:15378"/>
        <dbReference type="ChEBI" id="CHEBI:37565"/>
        <dbReference type="ChEBI" id="CHEBI:43474"/>
        <dbReference type="ChEBI" id="CHEBI:58189"/>
    </reaction>
    <physiologicalReaction direction="left-to-right" evidence="5">
        <dbReference type="Rhea" id="RHEA:19670"/>
    </physiologicalReaction>
</comment>
<accession>A0A5N6RWH7</accession>
<dbReference type="InterPro" id="IPR003495">
    <property type="entry name" value="CobW/HypB/UreG_nucleotide-bd"/>
</dbReference>
<dbReference type="GeneID" id="78128093"/>
<keyword evidence="8" id="KW-1185">Reference proteome</keyword>
<dbReference type="OrthoDB" id="9808822at2"/>
<sequence length="348" mass="37573">MTHINTWKVPVITLTGYLGAGKTTLLNHLLRRPGARVGVVINDFGAINVDAALVTGQVDEAASISGGCLCCMPDGGGLDDALKSLSRPKLRLDAIIIEASGIADPIALARLIHFSSAPHIRPGGIVELIDAVEHFRSVDTSDEPPARYAATNLIVITKTDLLAESQRTATIARIEQRVRMRNPDAQFVIADRGRIDPDLVFDVASSEDPADELPIAQLIRDSASEPETHEHHHAHAVSQELTGPISPSALVELLENPPAGAYRMKGRVTVREPRKANGEAGYVVNLVGRSIHIASMASPADPGELVALGMHMDVEEARRRFDALLRAPADRSDAMGLRHVHRYMRLSQ</sequence>
<dbReference type="EMBL" id="QDAG01000012">
    <property type="protein sequence ID" value="KAE8126535.1"/>
    <property type="molecule type" value="Genomic_DNA"/>
</dbReference>